<protein>
    <submittedName>
        <fullName evidence="2">Uncharacterized protein</fullName>
    </submittedName>
</protein>
<dbReference type="EMBL" id="BRXW01000572">
    <property type="protein sequence ID" value="GMH67300.1"/>
    <property type="molecule type" value="Genomic_DNA"/>
</dbReference>
<organism evidence="2 3">
    <name type="scientific">Triparma laevis f. longispina</name>
    <dbReference type="NCBI Taxonomy" id="1714387"/>
    <lineage>
        <taxon>Eukaryota</taxon>
        <taxon>Sar</taxon>
        <taxon>Stramenopiles</taxon>
        <taxon>Ochrophyta</taxon>
        <taxon>Bolidophyceae</taxon>
        <taxon>Parmales</taxon>
        <taxon>Triparmaceae</taxon>
        <taxon>Triparma</taxon>
    </lineage>
</organism>
<evidence type="ECO:0000313" key="3">
    <source>
        <dbReference type="Proteomes" id="UP001165122"/>
    </source>
</evidence>
<keyword evidence="3" id="KW-1185">Reference proteome</keyword>
<dbReference type="Proteomes" id="UP001165122">
    <property type="component" value="Unassembled WGS sequence"/>
</dbReference>
<evidence type="ECO:0000256" key="1">
    <source>
        <dbReference type="SAM" id="MobiDB-lite"/>
    </source>
</evidence>
<accession>A0A9W7AGE7</accession>
<dbReference type="AlphaFoldDB" id="A0A9W7AGE7"/>
<gene>
    <name evidence="2" type="ORF">TrLO_g3494</name>
</gene>
<evidence type="ECO:0000313" key="2">
    <source>
        <dbReference type="EMBL" id="GMH67300.1"/>
    </source>
</evidence>
<comment type="caution">
    <text evidence="2">The sequence shown here is derived from an EMBL/GenBank/DDBJ whole genome shotgun (WGS) entry which is preliminary data.</text>
</comment>
<proteinExistence type="predicted"/>
<reference evidence="3" key="1">
    <citation type="journal article" date="2023" name="Commun. Biol.">
        <title>Genome analysis of Parmales, the sister group of diatoms, reveals the evolutionary specialization of diatoms from phago-mixotrophs to photoautotrophs.</title>
        <authorList>
            <person name="Ban H."/>
            <person name="Sato S."/>
            <person name="Yoshikawa S."/>
            <person name="Yamada K."/>
            <person name="Nakamura Y."/>
            <person name="Ichinomiya M."/>
            <person name="Sato N."/>
            <person name="Blanc-Mathieu R."/>
            <person name="Endo H."/>
            <person name="Kuwata A."/>
            <person name="Ogata H."/>
        </authorList>
    </citation>
    <scope>NUCLEOTIDE SEQUENCE [LARGE SCALE GENOMIC DNA]</scope>
    <source>
        <strain evidence="3">NIES 3700</strain>
    </source>
</reference>
<name>A0A9W7AGE7_9STRA</name>
<sequence>MIAHECVRVNKHNQMSESPGPASDTAQGAPAQPYLKAKFRIGSCKGPKNFSFSESGALPVTGQCAAVVLCSVE</sequence>
<feature type="region of interest" description="Disordered" evidence="1">
    <location>
        <begin position="1"/>
        <end position="29"/>
    </location>
</feature>